<dbReference type="Proteomes" id="UP000293331">
    <property type="component" value="Unassembled WGS sequence"/>
</dbReference>
<dbReference type="InterPro" id="IPR051531">
    <property type="entry name" value="N-acetyltransferase"/>
</dbReference>
<dbReference type="PANTHER" id="PTHR43792">
    <property type="entry name" value="GNAT FAMILY, PUTATIVE (AFU_ORTHOLOGUE AFUA_3G00765)-RELATED-RELATED"/>
    <property type="match status" value="1"/>
</dbReference>
<dbReference type="Gene3D" id="3.40.630.30">
    <property type="match status" value="1"/>
</dbReference>
<dbReference type="AlphaFoldDB" id="A0A4Q5LIP8"/>
<accession>A0A4Q5LIP8</accession>
<comment type="caution">
    <text evidence="2">The sequence shown here is derived from an EMBL/GenBank/DDBJ whole genome shotgun (WGS) entry which is preliminary data.</text>
</comment>
<organism evidence="2 3">
    <name type="scientific">Mucilaginibacter terrigena</name>
    <dbReference type="NCBI Taxonomy" id="2492395"/>
    <lineage>
        <taxon>Bacteria</taxon>
        <taxon>Pseudomonadati</taxon>
        <taxon>Bacteroidota</taxon>
        <taxon>Sphingobacteriia</taxon>
        <taxon>Sphingobacteriales</taxon>
        <taxon>Sphingobacteriaceae</taxon>
        <taxon>Mucilaginibacter</taxon>
    </lineage>
</organism>
<dbReference type="InterPro" id="IPR000182">
    <property type="entry name" value="GNAT_dom"/>
</dbReference>
<reference evidence="2 3" key="1">
    <citation type="submission" date="2019-02" db="EMBL/GenBank/DDBJ databases">
        <title>Bacterial novel species Mucilaginibacter sp. 17JY9-4 isolated from soil.</title>
        <authorList>
            <person name="Jung H.-Y."/>
        </authorList>
    </citation>
    <scope>NUCLEOTIDE SEQUENCE [LARGE SCALE GENOMIC DNA]</scope>
    <source>
        <strain evidence="2 3">17JY9-4</strain>
    </source>
</reference>
<dbReference type="InterPro" id="IPR016181">
    <property type="entry name" value="Acyl_CoA_acyltransferase"/>
</dbReference>
<dbReference type="PROSITE" id="PS51186">
    <property type="entry name" value="GNAT"/>
    <property type="match status" value="1"/>
</dbReference>
<proteinExistence type="predicted"/>
<protein>
    <submittedName>
        <fullName evidence="2">N-acetyltransferase</fullName>
    </submittedName>
</protein>
<dbReference type="SUPFAM" id="SSF55729">
    <property type="entry name" value="Acyl-CoA N-acyltransferases (Nat)"/>
    <property type="match status" value="1"/>
</dbReference>
<dbReference type="GO" id="GO:0016747">
    <property type="term" value="F:acyltransferase activity, transferring groups other than amino-acyl groups"/>
    <property type="evidence" value="ECO:0007669"/>
    <property type="project" value="InterPro"/>
</dbReference>
<dbReference type="EMBL" id="SEWG01000011">
    <property type="protein sequence ID" value="RYU85918.1"/>
    <property type="molecule type" value="Genomic_DNA"/>
</dbReference>
<dbReference type="RefSeq" id="WP_129878258.1">
    <property type="nucleotide sequence ID" value="NZ_SEWG01000011.1"/>
</dbReference>
<evidence type="ECO:0000313" key="2">
    <source>
        <dbReference type="EMBL" id="RYU85918.1"/>
    </source>
</evidence>
<evidence type="ECO:0000259" key="1">
    <source>
        <dbReference type="PROSITE" id="PS51186"/>
    </source>
</evidence>
<evidence type="ECO:0000313" key="3">
    <source>
        <dbReference type="Proteomes" id="UP000293331"/>
    </source>
</evidence>
<dbReference type="Pfam" id="PF13302">
    <property type="entry name" value="Acetyltransf_3"/>
    <property type="match status" value="1"/>
</dbReference>
<name>A0A4Q5LIP8_9SPHI</name>
<gene>
    <name evidence="2" type="ORF">EWM62_18965</name>
</gene>
<keyword evidence="3" id="KW-1185">Reference proteome</keyword>
<dbReference type="PANTHER" id="PTHR43792:SF1">
    <property type="entry name" value="N-ACETYLTRANSFERASE DOMAIN-CONTAINING PROTEIN"/>
    <property type="match status" value="1"/>
</dbReference>
<keyword evidence="2" id="KW-0808">Transferase</keyword>
<feature type="domain" description="N-acetyltransferase" evidence="1">
    <location>
        <begin position="11"/>
        <end position="171"/>
    </location>
</feature>
<sequence length="171" mass="19081">MDTILFESTQLNIRRFSPGDHEFVFELLNTPGWKKFIGDRNINTTDDAIAYIVNGPVASYELRGYGLWLAELKSTGQPIGMCGPVNRDYLDSPDLGFAFLPGFEGKGLAYEACMAALSYIKQNYTADSLYAITIPENIRSQRLLERCGFAQNGLITPSGDIPLLLYRLNLQ</sequence>
<dbReference type="OrthoDB" id="9798081at2"/>